<gene>
    <name evidence="3" type="ORF">JOF34_001754</name>
</gene>
<evidence type="ECO:0000256" key="1">
    <source>
        <dbReference type="SAM" id="SignalP"/>
    </source>
</evidence>
<dbReference type="PROSITE" id="PS51257">
    <property type="entry name" value="PROKAR_LIPOPROTEIN"/>
    <property type="match status" value="1"/>
</dbReference>
<evidence type="ECO:0000259" key="2">
    <source>
        <dbReference type="Pfam" id="PF03724"/>
    </source>
</evidence>
<dbReference type="Proteomes" id="UP001519362">
    <property type="component" value="Unassembled WGS sequence"/>
</dbReference>
<feature type="domain" description="DUF306" evidence="2">
    <location>
        <begin position="51"/>
        <end position="126"/>
    </location>
</feature>
<sequence length="129" mass="13524">MMNRRRMAAVMSLAASATLILAGCATNAPGANDMDLSPYLDTTFSSTEAGEPYVEFGENGRFTGSDGCNGFGGEYEVDGDVLVLNPGFTTLKACEGVDGWLQHAKTVALDGDTLRVYDAAGDELGTLSR</sequence>
<dbReference type="Gene3D" id="2.40.128.270">
    <property type="match status" value="1"/>
</dbReference>
<dbReference type="InterPro" id="IPR038670">
    <property type="entry name" value="HslJ-like_sf"/>
</dbReference>
<keyword evidence="1" id="KW-0732">Signal</keyword>
<feature type="signal peptide" evidence="1">
    <location>
        <begin position="1"/>
        <end position="30"/>
    </location>
</feature>
<feature type="chain" id="PRO_5045880161" evidence="1">
    <location>
        <begin position="31"/>
        <end position="129"/>
    </location>
</feature>
<dbReference type="RefSeq" id="WP_165134644.1">
    <property type="nucleotide sequence ID" value="NZ_CP049253.1"/>
</dbReference>
<keyword evidence="4" id="KW-1185">Reference proteome</keyword>
<dbReference type="EMBL" id="JAGIOL010000001">
    <property type="protein sequence ID" value="MBP2437168.1"/>
    <property type="molecule type" value="Genomic_DNA"/>
</dbReference>
<reference evidence="3 4" key="1">
    <citation type="submission" date="2021-03" db="EMBL/GenBank/DDBJ databases">
        <title>Sequencing the genomes of 1000 actinobacteria strains.</title>
        <authorList>
            <person name="Klenk H.-P."/>
        </authorList>
    </citation>
    <scope>NUCLEOTIDE SEQUENCE [LARGE SCALE GENOMIC DNA]</scope>
    <source>
        <strain evidence="3 4">DSM 24221</strain>
    </source>
</reference>
<name>A0ABS4ZJI5_9MICO</name>
<dbReference type="InterPro" id="IPR005184">
    <property type="entry name" value="DUF306_Meta_HslJ"/>
</dbReference>
<comment type="caution">
    <text evidence="3">The sequence shown here is derived from an EMBL/GenBank/DDBJ whole genome shotgun (WGS) entry which is preliminary data.</text>
</comment>
<proteinExistence type="predicted"/>
<keyword evidence="3" id="KW-0346">Stress response</keyword>
<accession>A0ABS4ZJI5</accession>
<dbReference type="Pfam" id="PF03724">
    <property type="entry name" value="META"/>
    <property type="match status" value="1"/>
</dbReference>
<protein>
    <submittedName>
        <fullName evidence="3">Heat shock protein HslJ</fullName>
    </submittedName>
</protein>
<evidence type="ECO:0000313" key="4">
    <source>
        <dbReference type="Proteomes" id="UP001519362"/>
    </source>
</evidence>
<evidence type="ECO:0000313" key="3">
    <source>
        <dbReference type="EMBL" id="MBP2437168.1"/>
    </source>
</evidence>
<organism evidence="3 4">
    <name type="scientific">Microbacterium amylolyticum</name>
    <dbReference type="NCBI Taxonomy" id="936337"/>
    <lineage>
        <taxon>Bacteria</taxon>
        <taxon>Bacillati</taxon>
        <taxon>Actinomycetota</taxon>
        <taxon>Actinomycetes</taxon>
        <taxon>Micrococcales</taxon>
        <taxon>Microbacteriaceae</taxon>
        <taxon>Microbacterium</taxon>
    </lineage>
</organism>